<proteinExistence type="predicted"/>
<dbReference type="InterPro" id="IPR000073">
    <property type="entry name" value="AB_hydrolase_1"/>
</dbReference>
<dbReference type="Proteomes" id="UP000240509">
    <property type="component" value="Unassembled WGS sequence"/>
</dbReference>
<comment type="caution">
    <text evidence="2">The sequence shown here is derived from an EMBL/GenBank/DDBJ whole genome shotgun (WGS) entry which is preliminary data.</text>
</comment>
<dbReference type="Gene3D" id="3.40.50.1820">
    <property type="entry name" value="alpha/beta hydrolase"/>
    <property type="match status" value="1"/>
</dbReference>
<dbReference type="PANTHER" id="PTHR43798">
    <property type="entry name" value="MONOACYLGLYCEROL LIPASE"/>
    <property type="match status" value="1"/>
</dbReference>
<accession>A0A2T4U3W6</accession>
<evidence type="ECO:0000259" key="1">
    <source>
        <dbReference type="Pfam" id="PF00561"/>
    </source>
</evidence>
<dbReference type="PANTHER" id="PTHR43798:SF33">
    <property type="entry name" value="HYDROLASE, PUTATIVE (AFU_ORTHOLOGUE AFUA_2G14860)-RELATED"/>
    <property type="match status" value="1"/>
</dbReference>
<protein>
    <recommendedName>
        <fullName evidence="1">AB hydrolase-1 domain-containing protein</fullName>
    </recommendedName>
</protein>
<sequence>MFYEHDGGKLFYEAFGSDSSLTLVFLHGVAMDHKTFDSQTAELQHHYKVITVDLPAHGESTPLDRSLPYSKTCAHIIAGLLDHLKIDKAIFIGQSLGSFIVSHAAALHPEKVLATIHIGGGGLYPKSSALLKGVNPSIAPFITLLPNKYTFKTFADHKALKPHTKGYMIKTAATTGKSVIIQLTKAMITDMTEGTSAPIQQPTLILYGDHEAAYVKRMNIKFHETLNNSRLVVIKEAHHIANQDNPEAFNKEVISFIKDITKDPVSL</sequence>
<keyword evidence="3" id="KW-1185">Reference proteome</keyword>
<evidence type="ECO:0000313" key="2">
    <source>
        <dbReference type="EMBL" id="PTL38055.1"/>
    </source>
</evidence>
<feature type="domain" description="AB hydrolase-1" evidence="1">
    <location>
        <begin position="22"/>
        <end position="245"/>
    </location>
</feature>
<gene>
    <name evidence="2" type="ORF">C6Y45_13200</name>
</gene>
<dbReference type="GO" id="GO:0016020">
    <property type="term" value="C:membrane"/>
    <property type="evidence" value="ECO:0007669"/>
    <property type="project" value="TreeGrafter"/>
</dbReference>
<dbReference type="RefSeq" id="WP_107585701.1">
    <property type="nucleotide sequence ID" value="NZ_PZJJ01000025.1"/>
</dbReference>
<dbReference type="AlphaFoldDB" id="A0A2T4U3W6"/>
<dbReference type="Pfam" id="PF00561">
    <property type="entry name" value="Abhydrolase_1"/>
    <property type="match status" value="1"/>
</dbReference>
<organism evidence="2 3">
    <name type="scientific">Alkalicoccus saliphilus</name>
    <dbReference type="NCBI Taxonomy" id="200989"/>
    <lineage>
        <taxon>Bacteria</taxon>
        <taxon>Bacillati</taxon>
        <taxon>Bacillota</taxon>
        <taxon>Bacilli</taxon>
        <taxon>Bacillales</taxon>
        <taxon>Bacillaceae</taxon>
        <taxon>Alkalicoccus</taxon>
    </lineage>
</organism>
<dbReference type="SUPFAM" id="SSF53474">
    <property type="entry name" value="alpha/beta-Hydrolases"/>
    <property type="match status" value="1"/>
</dbReference>
<dbReference type="InterPro" id="IPR029058">
    <property type="entry name" value="AB_hydrolase_fold"/>
</dbReference>
<dbReference type="EMBL" id="PZJJ01000025">
    <property type="protein sequence ID" value="PTL38055.1"/>
    <property type="molecule type" value="Genomic_DNA"/>
</dbReference>
<dbReference type="OrthoDB" id="9805423at2"/>
<evidence type="ECO:0000313" key="3">
    <source>
        <dbReference type="Proteomes" id="UP000240509"/>
    </source>
</evidence>
<name>A0A2T4U3W6_9BACI</name>
<reference evidence="2 3" key="1">
    <citation type="submission" date="2018-03" db="EMBL/GenBank/DDBJ databases">
        <title>Alkalicoccus saliphilus sp. nov., isolated from a mineral pool.</title>
        <authorList>
            <person name="Zhao B."/>
        </authorList>
    </citation>
    <scope>NUCLEOTIDE SEQUENCE [LARGE SCALE GENOMIC DNA]</scope>
    <source>
        <strain evidence="2 3">6AG</strain>
    </source>
</reference>
<dbReference type="InterPro" id="IPR050266">
    <property type="entry name" value="AB_hydrolase_sf"/>
</dbReference>